<accession>W5SW85</accession>
<gene>
    <name evidence="10" type="ORF">BCO_0114512</name>
</gene>
<evidence type="ECO:0000256" key="5">
    <source>
        <dbReference type="ARBA" id="ARBA00023139"/>
    </source>
</evidence>
<evidence type="ECO:0000256" key="3">
    <source>
        <dbReference type="ARBA" id="ARBA00022729"/>
    </source>
</evidence>
<keyword evidence="10" id="KW-0614">Plasmid</keyword>
<sequence>MGFSVVKPEDNRSKVKEHFEKIKKGLEDTNNKLKELSGKISGAKNADESTIKIINGAIKGASDVFEQLIAALTKLASASGSTAIGDANTGSAAVGADKGSVDTVIESVKMIVSVADKSGVRVDKGTSGGAVNATAQTDATAILSGTANAQAGPKLASQVVQADPWAMVYKIKDSITNSAQLTGNDKDAGALATGAATANNNGAGAKTNADLAAAVALKAMTKGGKFSVNAGSGEAEAVKGAAANAVNKVLGVVDWIIRKTVVSNLDKIGKSLKGIKYSETTGEAIESSTANN</sequence>
<evidence type="ECO:0000256" key="7">
    <source>
        <dbReference type="ARBA" id="ARBA00023288"/>
    </source>
</evidence>
<keyword evidence="9" id="KW-0175">Coiled coil</keyword>
<evidence type="ECO:0000256" key="1">
    <source>
        <dbReference type="ARBA" id="ARBA00003932"/>
    </source>
</evidence>
<dbReference type="AlphaFoldDB" id="W5SW85"/>
<dbReference type="EMBL" id="CP005754">
    <property type="protein sequence ID" value="AHH11449.1"/>
    <property type="molecule type" value="Genomic_DNA"/>
</dbReference>
<evidence type="ECO:0000256" key="6">
    <source>
        <dbReference type="ARBA" id="ARBA00023237"/>
    </source>
</evidence>
<keyword evidence="3" id="KW-0732">Signal</keyword>
<dbReference type="SUPFAM" id="SSF74748">
    <property type="entry name" value="Variable surface antigen VlsE"/>
    <property type="match status" value="1"/>
</dbReference>
<evidence type="ECO:0000256" key="9">
    <source>
        <dbReference type="SAM" id="Coils"/>
    </source>
</evidence>
<dbReference type="Pfam" id="PF00921">
    <property type="entry name" value="Lipoprotein_2"/>
    <property type="match status" value="1"/>
</dbReference>
<comment type="function">
    <text evidence="1 8">The Vlp and Vsp proteins are antigenically distinct proteins, only one vlp or vsp gene is transcriptionally active at any one time. Switching between these genes is a mechanism of host immune response evasion.</text>
</comment>
<name>W5SW85_9SPIR</name>
<comment type="subcellular location">
    <subcellularLocation>
        <location evidence="2 8">Cell outer membrane</location>
        <topology evidence="2 8">Lipid-anchor</topology>
    </subcellularLocation>
</comment>
<proteinExistence type="predicted"/>
<evidence type="ECO:0000256" key="2">
    <source>
        <dbReference type="ARBA" id="ARBA00004459"/>
    </source>
</evidence>
<feature type="coiled-coil region" evidence="9">
    <location>
        <begin position="16"/>
        <end position="46"/>
    </location>
</feature>
<keyword evidence="5 8" id="KW-0564">Palmitate</keyword>
<keyword evidence="7 8" id="KW-0449">Lipoprotein</keyword>
<evidence type="ECO:0000313" key="10">
    <source>
        <dbReference type="EMBL" id="AHH11449.1"/>
    </source>
</evidence>
<organism evidence="10">
    <name type="scientific">Borrelia coriaceae ATCC 43381</name>
    <dbReference type="NCBI Taxonomy" id="1408429"/>
    <lineage>
        <taxon>Bacteria</taxon>
        <taxon>Pseudomonadati</taxon>
        <taxon>Spirochaetota</taxon>
        <taxon>Spirochaetia</taxon>
        <taxon>Spirochaetales</taxon>
        <taxon>Borreliaceae</taxon>
        <taxon>Borrelia</taxon>
    </lineage>
</organism>
<evidence type="ECO:0000256" key="8">
    <source>
        <dbReference type="RuleBase" id="RU363105"/>
    </source>
</evidence>
<reference evidence="10" key="1">
    <citation type="submission" date="2013-04" db="EMBL/GenBank/DDBJ databases">
        <title>Comparative Genomics of Relapsing Fever Spirochetes.</title>
        <authorList>
            <person name="Schwan T.G."/>
            <person name="Raffel S.J."/>
            <person name="Porcella S.F."/>
            <person name="Martens C.A."/>
            <person name="Bruno D.P."/>
            <person name="Ricklefs S.M."/>
            <person name="Barbian K.B."/>
        </authorList>
    </citation>
    <scope>NUCLEOTIDE SEQUENCE</scope>
    <source>
        <strain evidence="10">Co53</strain>
        <plasmid evidence="10">unnamed</plasmid>
    </source>
</reference>
<keyword evidence="4 8" id="KW-0472">Membrane</keyword>
<dbReference type="HOGENOM" id="CLU_054711_0_1_12"/>
<geneLocation type="plasmid" evidence="10">
    <name>unnamed</name>
</geneLocation>
<keyword evidence="6 8" id="KW-0998">Cell outer membrane</keyword>
<dbReference type="InterPro" id="IPR000680">
    <property type="entry name" value="Borrelia_lipo"/>
</dbReference>
<evidence type="ECO:0000256" key="4">
    <source>
        <dbReference type="ARBA" id="ARBA00023136"/>
    </source>
</evidence>
<dbReference type="GO" id="GO:0009279">
    <property type="term" value="C:cell outer membrane"/>
    <property type="evidence" value="ECO:0007669"/>
    <property type="project" value="UniProtKB-SubCell"/>
</dbReference>
<protein>
    <recommendedName>
        <fullName evidence="8">Variable large protein</fullName>
    </recommendedName>
</protein>